<organism evidence="3 4">
    <name type="scientific">Botrytis galanthina</name>
    <dbReference type="NCBI Taxonomy" id="278940"/>
    <lineage>
        <taxon>Eukaryota</taxon>
        <taxon>Fungi</taxon>
        <taxon>Dikarya</taxon>
        <taxon>Ascomycota</taxon>
        <taxon>Pezizomycotina</taxon>
        <taxon>Leotiomycetes</taxon>
        <taxon>Helotiales</taxon>
        <taxon>Sclerotiniaceae</taxon>
        <taxon>Botrytis</taxon>
    </lineage>
</organism>
<proteinExistence type="predicted"/>
<dbReference type="Proteomes" id="UP000308671">
    <property type="component" value="Unassembled WGS sequence"/>
</dbReference>
<accession>A0A4S8QQU2</accession>
<evidence type="ECO:0000256" key="2">
    <source>
        <dbReference type="SAM" id="Phobius"/>
    </source>
</evidence>
<keyword evidence="2" id="KW-1133">Transmembrane helix</keyword>
<dbReference type="InterPro" id="IPR053008">
    <property type="entry name" value="Phomopsin_biosynth_assoc"/>
</dbReference>
<keyword evidence="4" id="KW-1185">Reference proteome</keyword>
<sequence length="285" mass="32073">MPSGALPFSFSSSPFKERKTRDEEEDISKSLLAGRESFDHAPPITGPELSSRSKPSPPQGRNYRKAACLKSLRRIGVLSLYILTIGLAFNGLYHLLKPLGGRMRVALGMPVEDLSSCSCGSSLIEAMARSCRYDTIAAAWLPPHCRDEELTAQFDATGPGADGAWTYYADEFGRTSIPTEEIALLPANDSQDYFFTTHRWHVLHCSYYWRKMYRMVHAMEGAAKQIEHRFDTDGHITHCEMMFLKRDALESIATGSGVSLNADIIVVKEDWSIRKRKFDFERSVH</sequence>
<dbReference type="OrthoDB" id="3501153at2759"/>
<keyword evidence="2" id="KW-0472">Membrane</keyword>
<protein>
    <submittedName>
        <fullName evidence="3">Uncharacterized protein</fullName>
    </submittedName>
</protein>
<dbReference type="PANTHER" id="PTHR35896">
    <property type="entry name" value="IG-LIKE DOMAIN-CONTAINING PROTEIN"/>
    <property type="match status" value="1"/>
</dbReference>
<evidence type="ECO:0000313" key="4">
    <source>
        <dbReference type="Proteomes" id="UP000308671"/>
    </source>
</evidence>
<evidence type="ECO:0000256" key="1">
    <source>
        <dbReference type="SAM" id="MobiDB-lite"/>
    </source>
</evidence>
<dbReference type="AlphaFoldDB" id="A0A4S8QQU2"/>
<gene>
    <name evidence="3" type="ORF">BGAL_0897g00020</name>
</gene>
<comment type="caution">
    <text evidence="3">The sequence shown here is derived from an EMBL/GenBank/DDBJ whole genome shotgun (WGS) entry which is preliminary data.</text>
</comment>
<reference evidence="3 4" key="1">
    <citation type="submission" date="2017-12" db="EMBL/GenBank/DDBJ databases">
        <title>Comparative genomics of Botrytis spp.</title>
        <authorList>
            <person name="Valero-Jimenez C.A."/>
            <person name="Tapia P."/>
            <person name="Veloso J."/>
            <person name="Silva-Moreno E."/>
            <person name="Staats M."/>
            <person name="Valdes J.H."/>
            <person name="Van Kan J.A.L."/>
        </authorList>
    </citation>
    <scope>NUCLEOTIDE SEQUENCE [LARGE SCALE GENOMIC DNA]</scope>
    <source>
        <strain evidence="3 4">MUCL435</strain>
    </source>
</reference>
<dbReference type="EMBL" id="PQXL01000892">
    <property type="protein sequence ID" value="THV43809.1"/>
    <property type="molecule type" value="Genomic_DNA"/>
</dbReference>
<name>A0A4S8QQU2_9HELO</name>
<dbReference type="PANTHER" id="PTHR35896:SF3">
    <property type="entry name" value="MAJOR FACILITATOR SUPERFAMILY TRANSPORTER"/>
    <property type="match status" value="1"/>
</dbReference>
<feature type="transmembrane region" description="Helical" evidence="2">
    <location>
        <begin position="75"/>
        <end position="96"/>
    </location>
</feature>
<keyword evidence="2" id="KW-0812">Transmembrane</keyword>
<evidence type="ECO:0000313" key="3">
    <source>
        <dbReference type="EMBL" id="THV43809.1"/>
    </source>
</evidence>
<feature type="region of interest" description="Disordered" evidence="1">
    <location>
        <begin position="1"/>
        <end position="62"/>
    </location>
</feature>